<dbReference type="PANTHER" id="PTHR34997">
    <property type="entry name" value="AM15"/>
    <property type="match status" value="1"/>
</dbReference>
<comment type="caution">
    <text evidence="4">The sequence shown here is derived from an EMBL/GenBank/DDBJ whole genome shotgun (WGS) entry which is preliminary data.</text>
</comment>
<feature type="domain" description="LysM" evidence="3">
    <location>
        <begin position="208"/>
        <end position="254"/>
    </location>
</feature>
<dbReference type="SUPFAM" id="SSF54106">
    <property type="entry name" value="LysM domain"/>
    <property type="match status" value="2"/>
</dbReference>
<dbReference type="GO" id="GO:0008061">
    <property type="term" value="F:chitin binding"/>
    <property type="evidence" value="ECO:0007669"/>
    <property type="project" value="UniProtKB-KW"/>
</dbReference>
<evidence type="ECO:0000313" key="5">
    <source>
        <dbReference type="Proteomes" id="UP000649114"/>
    </source>
</evidence>
<evidence type="ECO:0000259" key="3">
    <source>
        <dbReference type="PROSITE" id="PS51782"/>
    </source>
</evidence>
<accession>A0AAN6BQR3</accession>
<dbReference type="EMBL" id="JAAAPU010000029">
    <property type="protein sequence ID" value="KAF4206454.1"/>
    <property type="molecule type" value="Genomic_DNA"/>
</dbReference>
<feature type="domain" description="LysM" evidence="3">
    <location>
        <begin position="128"/>
        <end position="174"/>
    </location>
</feature>
<name>A0AAN6BQR3_ASPLE</name>
<dbReference type="Pfam" id="PF01476">
    <property type="entry name" value="LysM"/>
    <property type="match status" value="2"/>
</dbReference>
<dbReference type="InterPro" id="IPR036779">
    <property type="entry name" value="LysM_dom_sf"/>
</dbReference>
<dbReference type="AlphaFoldDB" id="A0AAN6BQR3"/>
<dbReference type="SMART" id="SM00257">
    <property type="entry name" value="LysM"/>
    <property type="match status" value="2"/>
</dbReference>
<dbReference type="PROSITE" id="PS51782">
    <property type="entry name" value="LYSM"/>
    <property type="match status" value="2"/>
</dbReference>
<keyword evidence="2" id="KW-0843">Virulence</keyword>
<evidence type="ECO:0000313" key="4">
    <source>
        <dbReference type="EMBL" id="KAF4206454.1"/>
    </source>
</evidence>
<sequence>MRPSFYQTFLLHLTSGFRSTAVTVVSIAKALSYKHSEAPLCKKPTEHELMASSWAGTLYPKRLPALHDQIRAYLHADYQCIKSVLASPALWAGTTIPGATVTKTGVYATETVAPPGPVAFGTTPKCGKCYQVNKGDYCQLIALNFTITVSLFKAINPQINAGCSNLSPGLYYCVLPTADWNQTTTTTTSSYQTAPAPTPSGTTANCYEWYVVQPGDYCAKIESVYGITMAQLQQWNPDLKDDCSNLQLNDAYCVHAGAGGGTTPGNMAVRVRAFPTSP</sequence>
<proteinExistence type="predicted"/>
<organism evidence="4 5">
    <name type="scientific">Aspergillus lentulus</name>
    <dbReference type="NCBI Taxonomy" id="293939"/>
    <lineage>
        <taxon>Eukaryota</taxon>
        <taxon>Fungi</taxon>
        <taxon>Dikarya</taxon>
        <taxon>Ascomycota</taxon>
        <taxon>Pezizomycotina</taxon>
        <taxon>Eurotiomycetes</taxon>
        <taxon>Eurotiomycetidae</taxon>
        <taxon>Eurotiales</taxon>
        <taxon>Aspergillaceae</taxon>
        <taxon>Aspergillus</taxon>
        <taxon>Aspergillus subgen. Fumigati</taxon>
    </lineage>
</organism>
<reference evidence="4" key="2">
    <citation type="submission" date="2020-04" db="EMBL/GenBank/DDBJ databases">
        <authorList>
            <person name="Santos R.A.C."/>
            <person name="Steenwyk J.L."/>
            <person name="Rivero-Menendez O."/>
            <person name="Mead M.E."/>
            <person name="Silva L.P."/>
            <person name="Bastos R.W."/>
            <person name="Alastruey-Izquierdo A."/>
            <person name="Goldman G.H."/>
            <person name="Rokas A."/>
        </authorList>
    </citation>
    <scope>NUCLEOTIDE SEQUENCE</scope>
    <source>
        <strain evidence="4">CNM-CM8927</strain>
    </source>
</reference>
<dbReference type="PANTHER" id="PTHR34997:SF1">
    <property type="entry name" value="PEPTIDOGLYCAN-BINDING LYSIN DOMAIN"/>
    <property type="match status" value="1"/>
</dbReference>
<dbReference type="InterPro" id="IPR052210">
    <property type="entry name" value="LysM1-like"/>
</dbReference>
<gene>
    <name evidence="4" type="ORF">CNMCM8927_004848</name>
</gene>
<evidence type="ECO:0000256" key="2">
    <source>
        <dbReference type="ARBA" id="ARBA00023026"/>
    </source>
</evidence>
<dbReference type="InterPro" id="IPR018392">
    <property type="entry name" value="LysM"/>
</dbReference>
<dbReference type="Proteomes" id="UP000649114">
    <property type="component" value="Unassembled WGS sequence"/>
</dbReference>
<reference evidence="4" key="1">
    <citation type="journal article" date="2020" name="bioRxiv">
        <title>Genomic and phenotypic heterogeneity of clinical isolates of the human pathogens Aspergillus fumigatus, Aspergillus lentulus and Aspergillus fumigatiaffinis.</title>
        <authorList>
            <person name="dos Santos R.A.C."/>
            <person name="Steenwyk J.L."/>
            <person name="Rivero-Menendez O."/>
            <person name="Mead M.E."/>
            <person name="Silva L.P."/>
            <person name="Bastos R.W."/>
            <person name="Alastruey-Izquierdo A."/>
            <person name="Goldman G.H."/>
            <person name="Rokas A."/>
        </authorList>
    </citation>
    <scope>NUCLEOTIDE SEQUENCE</scope>
    <source>
        <strain evidence="4">CNM-CM8927</strain>
    </source>
</reference>
<dbReference type="Gene3D" id="3.10.350.10">
    <property type="entry name" value="LysM domain"/>
    <property type="match status" value="2"/>
</dbReference>
<protein>
    <recommendedName>
        <fullName evidence="3">LysM domain-containing protein</fullName>
    </recommendedName>
</protein>
<dbReference type="CDD" id="cd00118">
    <property type="entry name" value="LysM"/>
    <property type="match status" value="2"/>
</dbReference>
<evidence type="ECO:0000256" key="1">
    <source>
        <dbReference type="ARBA" id="ARBA00022669"/>
    </source>
</evidence>
<keyword evidence="1" id="KW-0147">Chitin-binding</keyword>